<evidence type="ECO:0000313" key="1">
    <source>
        <dbReference type="EMBL" id="GAA3916078.1"/>
    </source>
</evidence>
<gene>
    <name evidence="1" type="ORF">GCM10022405_46600</name>
</gene>
<accession>A0ABP7M7D7</accession>
<dbReference type="Proteomes" id="UP001499994">
    <property type="component" value="Unassembled WGS sequence"/>
</dbReference>
<protein>
    <submittedName>
        <fullName evidence="1">Uncharacterized protein</fullName>
    </submittedName>
</protein>
<sequence>MDCARDDFPFRMKEIVAGNAVITEGKTGTLYVRMESDFRISFSRRCEIGGRSNLPPFFFAYFLLDSGAILY</sequence>
<comment type="caution">
    <text evidence="1">The sequence shown here is derived from an EMBL/GenBank/DDBJ whole genome shotgun (WGS) entry which is preliminary data.</text>
</comment>
<organism evidence="1 2">
    <name type="scientific">Gibbsiella dentisursi</name>
    <dbReference type="NCBI Taxonomy" id="796890"/>
    <lineage>
        <taxon>Bacteria</taxon>
        <taxon>Pseudomonadati</taxon>
        <taxon>Pseudomonadota</taxon>
        <taxon>Gammaproteobacteria</taxon>
        <taxon>Enterobacterales</taxon>
        <taxon>Yersiniaceae</taxon>
        <taxon>Gibbsiella</taxon>
    </lineage>
</organism>
<reference evidence="2" key="1">
    <citation type="journal article" date="2019" name="Int. J. Syst. Evol. Microbiol.">
        <title>The Global Catalogue of Microorganisms (GCM) 10K type strain sequencing project: providing services to taxonomists for standard genome sequencing and annotation.</title>
        <authorList>
            <consortium name="The Broad Institute Genomics Platform"/>
            <consortium name="The Broad Institute Genome Sequencing Center for Infectious Disease"/>
            <person name="Wu L."/>
            <person name="Ma J."/>
        </authorList>
    </citation>
    <scope>NUCLEOTIDE SEQUENCE [LARGE SCALE GENOMIC DNA]</scope>
    <source>
        <strain evidence="2">JCM 17201</strain>
    </source>
</reference>
<proteinExistence type="predicted"/>
<keyword evidence="2" id="KW-1185">Reference proteome</keyword>
<name>A0ABP7M7D7_9GAMM</name>
<dbReference type="EMBL" id="BAABDG010000012">
    <property type="protein sequence ID" value="GAA3916078.1"/>
    <property type="molecule type" value="Genomic_DNA"/>
</dbReference>
<evidence type="ECO:0000313" key="2">
    <source>
        <dbReference type="Proteomes" id="UP001499994"/>
    </source>
</evidence>